<keyword evidence="2" id="KW-1185">Reference proteome</keyword>
<name>A0ABP1LSI7_9EUKA</name>
<dbReference type="EMBL" id="CAXDID020000439">
    <property type="protein sequence ID" value="CAL6091883.1"/>
    <property type="molecule type" value="Genomic_DNA"/>
</dbReference>
<protein>
    <submittedName>
        <fullName evidence="1">Hypothetical_protein</fullName>
    </submittedName>
</protein>
<proteinExistence type="predicted"/>
<evidence type="ECO:0000313" key="2">
    <source>
        <dbReference type="Proteomes" id="UP001642409"/>
    </source>
</evidence>
<evidence type="ECO:0000313" key="1">
    <source>
        <dbReference type="EMBL" id="CAL6091883.1"/>
    </source>
</evidence>
<gene>
    <name evidence="1" type="ORF">HINF_LOCUS66000</name>
</gene>
<accession>A0ABP1LSI7</accession>
<sequence length="105" mass="12770">MLFKRYLKCRRLLFSAQLKRFSTFLVLLHPEYFRSCLVSVHFLRYKELLLWKLTNTRNIRLGGTEEFVLNWSNNQVNLQFAIQNRLTALKVITSVDFRLWILNRF</sequence>
<organism evidence="1 2">
    <name type="scientific">Hexamita inflata</name>
    <dbReference type="NCBI Taxonomy" id="28002"/>
    <lineage>
        <taxon>Eukaryota</taxon>
        <taxon>Metamonada</taxon>
        <taxon>Diplomonadida</taxon>
        <taxon>Hexamitidae</taxon>
        <taxon>Hexamitinae</taxon>
        <taxon>Hexamita</taxon>
    </lineage>
</organism>
<comment type="caution">
    <text evidence="1">The sequence shown here is derived from an EMBL/GenBank/DDBJ whole genome shotgun (WGS) entry which is preliminary data.</text>
</comment>
<dbReference type="Proteomes" id="UP001642409">
    <property type="component" value="Unassembled WGS sequence"/>
</dbReference>
<reference evidence="1 2" key="1">
    <citation type="submission" date="2024-07" db="EMBL/GenBank/DDBJ databases">
        <authorList>
            <person name="Akdeniz Z."/>
        </authorList>
    </citation>
    <scope>NUCLEOTIDE SEQUENCE [LARGE SCALE GENOMIC DNA]</scope>
</reference>